<evidence type="ECO:0000313" key="2">
    <source>
        <dbReference type="EMBL" id="GAA0576857.1"/>
    </source>
</evidence>
<organism evidence="2 3">
    <name type="scientific">Craurococcus roseus</name>
    <dbReference type="NCBI Taxonomy" id="77585"/>
    <lineage>
        <taxon>Bacteria</taxon>
        <taxon>Pseudomonadati</taxon>
        <taxon>Pseudomonadota</taxon>
        <taxon>Alphaproteobacteria</taxon>
        <taxon>Acetobacterales</taxon>
        <taxon>Acetobacteraceae</taxon>
        <taxon>Craurococcus</taxon>
    </lineage>
</organism>
<protein>
    <submittedName>
        <fullName evidence="2">Uncharacterized protein</fullName>
    </submittedName>
</protein>
<dbReference type="EMBL" id="BAAAFZ010000014">
    <property type="protein sequence ID" value="GAA0576857.1"/>
    <property type="molecule type" value="Genomic_DNA"/>
</dbReference>
<evidence type="ECO:0000256" key="1">
    <source>
        <dbReference type="SAM" id="MobiDB-lite"/>
    </source>
</evidence>
<sequence length="231" mass="24862">MLHRVQHERGILPAAAAPVLRPAIMRGASPGFDPEPGAPPGIPHRVGVVRPPGYPSNFGKFASRDERLVYVSGHALGGWGAVDWRTGTVGLDRTYLAWLTTWAAYDPGTGATTEHPVPRGSGVVEVGWTETCELLSRRFGGERQVEAPRGRAHGSPDEGRAARARRGPQRTDWAEADAPLLDEMDDMIRGGRARNATDAARLLVAAGRVAGLGGEAAKVRRLRDRFLARKT</sequence>
<dbReference type="Proteomes" id="UP001501588">
    <property type="component" value="Unassembled WGS sequence"/>
</dbReference>
<evidence type="ECO:0000313" key="3">
    <source>
        <dbReference type="Proteomes" id="UP001501588"/>
    </source>
</evidence>
<accession>A0ABN1EXE6</accession>
<feature type="compositionally biased region" description="Basic and acidic residues" evidence="1">
    <location>
        <begin position="143"/>
        <end position="161"/>
    </location>
</feature>
<feature type="region of interest" description="Disordered" evidence="1">
    <location>
        <begin position="143"/>
        <end position="176"/>
    </location>
</feature>
<name>A0ABN1EXE6_9PROT</name>
<gene>
    <name evidence="2" type="ORF">GCM10009416_14300</name>
</gene>
<proteinExistence type="predicted"/>
<dbReference type="RefSeq" id="WP_343894507.1">
    <property type="nucleotide sequence ID" value="NZ_BAAAFZ010000014.1"/>
</dbReference>
<keyword evidence="3" id="KW-1185">Reference proteome</keyword>
<comment type="caution">
    <text evidence="2">The sequence shown here is derived from an EMBL/GenBank/DDBJ whole genome shotgun (WGS) entry which is preliminary data.</text>
</comment>
<reference evidence="2 3" key="1">
    <citation type="journal article" date="2019" name="Int. J. Syst. Evol. Microbiol.">
        <title>The Global Catalogue of Microorganisms (GCM) 10K type strain sequencing project: providing services to taxonomists for standard genome sequencing and annotation.</title>
        <authorList>
            <consortium name="The Broad Institute Genomics Platform"/>
            <consortium name="The Broad Institute Genome Sequencing Center for Infectious Disease"/>
            <person name="Wu L."/>
            <person name="Ma J."/>
        </authorList>
    </citation>
    <scope>NUCLEOTIDE SEQUENCE [LARGE SCALE GENOMIC DNA]</scope>
    <source>
        <strain evidence="2 3">JCM 9933</strain>
    </source>
</reference>